<comment type="caution">
    <text evidence="1">The sequence shown here is derived from an EMBL/GenBank/DDBJ whole genome shotgun (WGS) entry which is preliminary data.</text>
</comment>
<protein>
    <submittedName>
        <fullName evidence="1">Uncharacterized protein</fullName>
    </submittedName>
</protein>
<evidence type="ECO:0000313" key="1">
    <source>
        <dbReference type="EMBL" id="MBC5836016.1"/>
    </source>
</evidence>
<gene>
    <name evidence="1" type="ORF">H8R27_14065</name>
</gene>
<keyword evidence="2" id="KW-1185">Reference proteome</keyword>
<dbReference type="EMBL" id="JACRUN010000010">
    <property type="protein sequence ID" value="MBC5836016.1"/>
    <property type="molecule type" value="Genomic_DNA"/>
</dbReference>
<accession>A0ABR7J1R7</accession>
<dbReference type="Proteomes" id="UP000605990">
    <property type="component" value="Unassembled WGS sequence"/>
</dbReference>
<sequence>MTNTYTLINCEGDIFVIHFKNNKITAEVLLDDGSGKISFIINKLSILKYLHNEIKLNDLLEKSSVIRVKLYDYNTKSTSQIVKKQVGKLSCGDEFYDNLPEGMKLTFEKRVELAVRACHVTLDLEKIMIMIKDYYFLREKVQLLYLTFGKNNKVKKQYQKELDDLINFFVDKKIPFDFISYDEIGRLNIDKVCLKNDCNLDLFKIGHKDLNNVSNREMNYLVYHLSNLIADLNKTPRFWSKKAKNKYIEEYKDHYYPFKRNIVINNILK</sequence>
<organism evidence="1 2">
    <name type="scientific">Flavobacterium bernardetii</name>
    <dbReference type="NCBI Taxonomy" id="2813823"/>
    <lineage>
        <taxon>Bacteria</taxon>
        <taxon>Pseudomonadati</taxon>
        <taxon>Bacteroidota</taxon>
        <taxon>Flavobacteriia</taxon>
        <taxon>Flavobacteriales</taxon>
        <taxon>Flavobacteriaceae</taxon>
        <taxon>Flavobacterium</taxon>
    </lineage>
</organism>
<evidence type="ECO:0000313" key="2">
    <source>
        <dbReference type="Proteomes" id="UP000605990"/>
    </source>
</evidence>
<proteinExistence type="predicted"/>
<name>A0ABR7J1R7_9FLAO</name>
<reference evidence="1 2" key="1">
    <citation type="submission" date="2020-08" db="EMBL/GenBank/DDBJ databases">
        <title>Description of novel Flavobacterium F-408 isolate.</title>
        <authorList>
            <person name="Saticioglu I.B."/>
            <person name="Duman M."/>
            <person name="Altun S."/>
        </authorList>
    </citation>
    <scope>NUCLEOTIDE SEQUENCE [LARGE SCALE GENOMIC DNA]</scope>
    <source>
        <strain evidence="1 2">F-408</strain>
    </source>
</reference>
<dbReference type="RefSeq" id="WP_166131020.1">
    <property type="nucleotide sequence ID" value="NZ_JAANOQ010000009.1"/>
</dbReference>